<protein>
    <submittedName>
        <fullName evidence="2">Uncharacterized protein</fullName>
    </submittedName>
</protein>
<gene>
    <name evidence="2" type="ORF">KIPB_000365</name>
</gene>
<dbReference type="Proteomes" id="UP000265618">
    <property type="component" value="Unassembled WGS sequence"/>
</dbReference>
<dbReference type="EMBL" id="BDIP01000042">
    <property type="protein sequence ID" value="GIQ79688.1"/>
    <property type="molecule type" value="Genomic_DNA"/>
</dbReference>
<sequence>MGGGGGGGGICGLGTPPLSLDEVQNITECRDDYWRDQDRVKREAELQDGPGTATGSVYPVVIPAWGRSVSAPSLRVAFTDRGKDKEASGDDTVQVERSTMSVTRSVTRGRSRDSKGRDRGREVTRLMGGSGNSLAERERRKEMEALRKRDREPNCYLVSGETGQREGAVTDSTATMDRVGVADLHRRVTAYHRFRAAVNRVIWDRRVKNNLETIRLKTGIRPGGTLAARERERQRKKERGTPRTVRASVSARDTAREAEAGQPVRKPRMSKEILKQRAFSAAGALLGPSQPSASASAAAQWTLDLLCASSASASASSDASPPLPSRGAAKDGRDGPRPSPNKASDIYNDTTLSMGRGFGLMTVGVHDPQAPSSRGSVDTGGDADTFGLEERPTEISMSVGLDAVVWRHKRDRQERSEAGRDVGDDDTPVPPLEAEPCHSDGPCQDVTLPD</sequence>
<feature type="compositionally biased region" description="Low complexity" evidence="1">
    <location>
        <begin position="95"/>
        <end position="108"/>
    </location>
</feature>
<feature type="region of interest" description="Disordered" evidence="1">
    <location>
        <begin position="227"/>
        <end position="271"/>
    </location>
</feature>
<feature type="compositionally biased region" description="Basic and acidic residues" evidence="1">
    <location>
        <begin position="110"/>
        <end position="124"/>
    </location>
</feature>
<name>A0A9K3CP42_9EUKA</name>
<feature type="region of interest" description="Disordered" evidence="1">
    <location>
        <begin position="406"/>
        <end position="450"/>
    </location>
</feature>
<reference evidence="2 3" key="1">
    <citation type="journal article" date="2018" name="PLoS ONE">
        <title>The draft genome of Kipferlia bialata reveals reductive genome evolution in fornicate parasites.</title>
        <authorList>
            <person name="Tanifuji G."/>
            <person name="Takabayashi S."/>
            <person name="Kume K."/>
            <person name="Takagi M."/>
            <person name="Nakayama T."/>
            <person name="Kamikawa R."/>
            <person name="Inagaki Y."/>
            <person name="Hashimoto T."/>
        </authorList>
    </citation>
    <scope>NUCLEOTIDE SEQUENCE [LARGE SCALE GENOMIC DNA]</scope>
    <source>
        <strain evidence="2">NY0173</strain>
    </source>
</reference>
<feature type="compositionally biased region" description="Basic and acidic residues" evidence="1">
    <location>
        <begin position="135"/>
        <end position="148"/>
    </location>
</feature>
<dbReference type="AlphaFoldDB" id="A0A9K3CP42"/>
<proteinExistence type="predicted"/>
<feature type="region of interest" description="Disordered" evidence="1">
    <location>
        <begin position="313"/>
        <end position="394"/>
    </location>
</feature>
<feature type="region of interest" description="Disordered" evidence="1">
    <location>
        <begin position="81"/>
        <end position="148"/>
    </location>
</feature>
<organism evidence="2 3">
    <name type="scientific">Kipferlia bialata</name>
    <dbReference type="NCBI Taxonomy" id="797122"/>
    <lineage>
        <taxon>Eukaryota</taxon>
        <taxon>Metamonada</taxon>
        <taxon>Carpediemonas-like organisms</taxon>
        <taxon>Kipferlia</taxon>
    </lineage>
</organism>
<evidence type="ECO:0000313" key="2">
    <source>
        <dbReference type="EMBL" id="GIQ79688.1"/>
    </source>
</evidence>
<keyword evidence="3" id="KW-1185">Reference proteome</keyword>
<evidence type="ECO:0000313" key="3">
    <source>
        <dbReference type="Proteomes" id="UP000265618"/>
    </source>
</evidence>
<evidence type="ECO:0000256" key="1">
    <source>
        <dbReference type="SAM" id="MobiDB-lite"/>
    </source>
</evidence>
<feature type="compositionally biased region" description="Basic and acidic residues" evidence="1">
    <location>
        <begin position="411"/>
        <end position="422"/>
    </location>
</feature>
<feature type="compositionally biased region" description="Basic and acidic residues" evidence="1">
    <location>
        <begin position="228"/>
        <end position="241"/>
    </location>
</feature>
<accession>A0A9K3CP42</accession>
<comment type="caution">
    <text evidence="2">The sequence shown here is derived from an EMBL/GenBank/DDBJ whole genome shotgun (WGS) entry which is preliminary data.</text>
</comment>